<accession>A0ABT4RMP2</accession>
<reference evidence="2" key="1">
    <citation type="submission" date="2022-10" db="EMBL/GenBank/DDBJ databases">
        <title>The WGS of Solirubrobacter sp. CPCC 204708.</title>
        <authorList>
            <person name="Jiang Z."/>
        </authorList>
    </citation>
    <scope>NUCLEOTIDE SEQUENCE</scope>
    <source>
        <strain evidence="2">CPCC 204708</strain>
    </source>
</reference>
<evidence type="ECO:0000259" key="1">
    <source>
        <dbReference type="PROSITE" id="PS50801"/>
    </source>
</evidence>
<protein>
    <submittedName>
        <fullName evidence="2">STAS domain-containing protein</fullName>
    </submittedName>
</protein>
<dbReference type="CDD" id="cd07043">
    <property type="entry name" value="STAS_anti-anti-sigma_factors"/>
    <property type="match status" value="1"/>
</dbReference>
<proteinExistence type="predicted"/>
<dbReference type="InterPro" id="IPR036513">
    <property type="entry name" value="STAS_dom_sf"/>
</dbReference>
<evidence type="ECO:0000313" key="2">
    <source>
        <dbReference type="EMBL" id="MDA0139838.1"/>
    </source>
</evidence>
<dbReference type="SUPFAM" id="SSF52091">
    <property type="entry name" value="SpoIIaa-like"/>
    <property type="match status" value="1"/>
</dbReference>
<organism evidence="2 3">
    <name type="scientific">Solirubrobacter deserti</name>
    <dbReference type="NCBI Taxonomy" id="2282478"/>
    <lineage>
        <taxon>Bacteria</taxon>
        <taxon>Bacillati</taxon>
        <taxon>Actinomycetota</taxon>
        <taxon>Thermoleophilia</taxon>
        <taxon>Solirubrobacterales</taxon>
        <taxon>Solirubrobacteraceae</taxon>
        <taxon>Solirubrobacter</taxon>
    </lineage>
</organism>
<dbReference type="Gene3D" id="3.30.750.24">
    <property type="entry name" value="STAS domain"/>
    <property type="match status" value="1"/>
</dbReference>
<dbReference type="InterPro" id="IPR002645">
    <property type="entry name" value="STAS_dom"/>
</dbReference>
<gene>
    <name evidence="2" type="ORF">OJ962_20215</name>
</gene>
<feature type="domain" description="STAS" evidence="1">
    <location>
        <begin position="22"/>
        <end position="120"/>
    </location>
</feature>
<evidence type="ECO:0000313" key="3">
    <source>
        <dbReference type="Proteomes" id="UP001147700"/>
    </source>
</evidence>
<dbReference type="EMBL" id="JAPCID010000030">
    <property type="protein sequence ID" value="MDA0139838.1"/>
    <property type="molecule type" value="Genomic_DNA"/>
</dbReference>
<dbReference type="RefSeq" id="WP_202957757.1">
    <property type="nucleotide sequence ID" value="NZ_JAPCID010000030.1"/>
</dbReference>
<keyword evidence="3" id="KW-1185">Reference proteome</keyword>
<name>A0ABT4RMP2_9ACTN</name>
<dbReference type="Pfam" id="PF01740">
    <property type="entry name" value="STAS"/>
    <property type="match status" value="1"/>
</dbReference>
<comment type="caution">
    <text evidence="2">The sequence shown here is derived from an EMBL/GenBank/DDBJ whole genome shotgun (WGS) entry which is preliminary data.</text>
</comment>
<dbReference type="PROSITE" id="PS50801">
    <property type="entry name" value="STAS"/>
    <property type="match status" value="1"/>
</dbReference>
<dbReference type="Proteomes" id="UP001147700">
    <property type="component" value="Unassembled WGS sequence"/>
</dbReference>
<sequence length="120" mass="13259">MTCTNRAVRCRVACIVSFDAELAILRIEGDEDRTTSGRRRRPFSAALNATRDVIVDLSDLTFADPSLMIDLACLAQRLRANGVTLWLAHPQPNIRMLIETVGLHRLPAVRVNHGAKPALT</sequence>